<dbReference type="PANTHER" id="PTHR44688:SF16">
    <property type="entry name" value="DNA-BINDING TRANSCRIPTIONAL ACTIVATOR DEVR_DOSR"/>
    <property type="match status" value="1"/>
</dbReference>
<dbReference type="Gene3D" id="1.10.10.10">
    <property type="entry name" value="Winged helix-like DNA-binding domain superfamily/Winged helix DNA-binding domain"/>
    <property type="match status" value="1"/>
</dbReference>
<evidence type="ECO:0000256" key="3">
    <source>
        <dbReference type="ARBA" id="ARBA00023163"/>
    </source>
</evidence>
<name>A0ABW5L979_9SPHI</name>
<dbReference type="Pfam" id="PF00196">
    <property type="entry name" value="GerE"/>
    <property type="match status" value="1"/>
</dbReference>
<evidence type="ECO:0000256" key="2">
    <source>
        <dbReference type="ARBA" id="ARBA00023125"/>
    </source>
</evidence>
<keyword evidence="1" id="KW-0805">Transcription regulation</keyword>
<dbReference type="InterPro" id="IPR000792">
    <property type="entry name" value="Tscrpt_reg_LuxR_C"/>
</dbReference>
<evidence type="ECO:0000313" key="6">
    <source>
        <dbReference type="EMBL" id="MFD2556416.1"/>
    </source>
</evidence>
<dbReference type="PRINTS" id="PR00038">
    <property type="entry name" value="HTHLUXR"/>
</dbReference>
<dbReference type="SUPFAM" id="SSF46894">
    <property type="entry name" value="C-terminal effector domain of the bipartite response regulators"/>
    <property type="match status" value="1"/>
</dbReference>
<keyword evidence="7" id="KW-1185">Reference proteome</keyword>
<dbReference type="SUPFAM" id="SSF48452">
    <property type="entry name" value="TPR-like"/>
    <property type="match status" value="1"/>
</dbReference>
<dbReference type="PROSITE" id="PS50043">
    <property type="entry name" value="HTH_LUXR_2"/>
    <property type="match status" value="1"/>
</dbReference>
<comment type="caution">
    <text evidence="6">The sequence shown here is derived from an EMBL/GenBank/DDBJ whole genome shotgun (WGS) entry which is preliminary data.</text>
</comment>
<proteinExistence type="predicted"/>
<dbReference type="Proteomes" id="UP001597440">
    <property type="component" value="Unassembled WGS sequence"/>
</dbReference>
<sequence length="415" mass="48614">MKLYTYFFAVFLGMIYMGTVYSKDFDPVVFAKEIGDLNDKQEFEKVILKLEHILNDKGATAYARYNAYLQKALTYKRLYNYTGALRNLDLAVAEPVPDSLREEVAFRVQIERLFVYFDLQEHKEFEAIFKSIDKNKLSLLPAETQSFFICTLGVLAMRNKDYAAADKELNRAIEIQKADNPKNLPSIYRIKVRLFQEMGNHDAALKAYEDGMSYANQYDMAIYKIIMDETITRYYEHIKDYENALYSQKRVSVARTNYNANNQVGKLNLIENSLLKEHKDLEIKSERYFKYYLISFTFVLLLLLLVLYLLYRVNRQKRILVEEDNERMRTTLQQIASESETLEKAKLELKDFSFTSRQQEIIDLVNQGKTNKEIGVILFISENTVKYHLKAIYEILGIDRRSALKTSFSSIPKVD</sequence>
<accession>A0ABW5L979</accession>
<keyword evidence="4" id="KW-0472">Membrane</keyword>
<dbReference type="CDD" id="cd06170">
    <property type="entry name" value="LuxR_C_like"/>
    <property type="match status" value="1"/>
</dbReference>
<dbReference type="PANTHER" id="PTHR44688">
    <property type="entry name" value="DNA-BINDING TRANSCRIPTIONAL ACTIVATOR DEVR_DOSR"/>
    <property type="match status" value="1"/>
</dbReference>
<evidence type="ECO:0000256" key="1">
    <source>
        <dbReference type="ARBA" id="ARBA00023015"/>
    </source>
</evidence>
<dbReference type="EMBL" id="JBHULD010000018">
    <property type="protein sequence ID" value="MFD2556416.1"/>
    <property type="molecule type" value="Genomic_DNA"/>
</dbReference>
<evidence type="ECO:0000256" key="4">
    <source>
        <dbReference type="SAM" id="Phobius"/>
    </source>
</evidence>
<evidence type="ECO:0000259" key="5">
    <source>
        <dbReference type="PROSITE" id="PS50043"/>
    </source>
</evidence>
<organism evidence="6 7">
    <name type="scientific">Sphingobacterium tabacisoli</name>
    <dbReference type="NCBI Taxonomy" id="2044855"/>
    <lineage>
        <taxon>Bacteria</taxon>
        <taxon>Pseudomonadati</taxon>
        <taxon>Bacteroidota</taxon>
        <taxon>Sphingobacteriia</taxon>
        <taxon>Sphingobacteriales</taxon>
        <taxon>Sphingobacteriaceae</taxon>
        <taxon>Sphingobacterium</taxon>
    </lineage>
</organism>
<dbReference type="InterPro" id="IPR036388">
    <property type="entry name" value="WH-like_DNA-bd_sf"/>
</dbReference>
<dbReference type="SMART" id="SM00421">
    <property type="entry name" value="HTH_LUXR"/>
    <property type="match status" value="1"/>
</dbReference>
<protein>
    <submittedName>
        <fullName evidence="6">LuxR C-terminal-related transcriptional regulator</fullName>
    </submittedName>
</protein>
<gene>
    <name evidence="6" type="ORF">ACFSQW_18620</name>
</gene>
<keyword evidence="4" id="KW-1133">Transmembrane helix</keyword>
<dbReference type="InterPro" id="IPR016032">
    <property type="entry name" value="Sig_transdc_resp-reg_C-effctor"/>
</dbReference>
<keyword evidence="3" id="KW-0804">Transcription</keyword>
<keyword evidence="4" id="KW-0812">Transmembrane</keyword>
<evidence type="ECO:0000313" key="7">
    <source>
        <dbReference type="Proteomes" id="UP001597440"/>
    </source>
</evidence>
<feature type="domain" description="HTH luxR-type" evidence="5">
    <location>
        <begin position="347"/>
        <end position="412"/>
    </location>
</feature>
<keyword evidence="2" id="KW-0238">DNA-binding</keyword>
<feature type="transmembrane region" description="Helical" evidence="4">
    <location>
        <begin position="291"/>
        <end position="311"/>
    </location>
</feature>
<dbReference type="RefSeq" id="WP_210352522.1">
    <property type="nucleotide sequence ID" value="NZ_JAEQMU010000001.1"/>
</dbReference>
<dbReference type="Gene3D" id="1.25.40.10">
    <property type="entry name" value="Tetratricopeptide repeat domain"/>
    <property type="match status" value="1"/>
</dbReference>
<reference evidence="7" key="1">
    <citation type="journal article" date="2019" name="Int. J. Syst. Evol. Microbiol.">
        <title>The Global Catalogue of Microorganisms (GCM) 10K type strain sequencing project: providing services to taxonomists for standard genome sequencing and annotation.</title>
        <authorList>
            <consortium name="The Broad Institute Genomics Platform"/>
            <consortium name="The Broad Institute Genome Sequencing Center for Infectious Disease"/>
            <person name="Wu L."/>
            <person name="Ma J."/>
        </authorList>
    </citation>
    <scope>NUCLEOTIDE SEQUENCE [LARGE SCALE GENOMIC DNA]</scope>
    <source>
        <strain evidence="7">KCTC 52298</strain>
    </source>
</reference>
<dbReference type="InterPro" id="IPR011990">
    <property type="entry name" value="TPR-like_helical_dom_sf"/>
</dbReference>